<dbReference type="InterPro" id="IPR027417">
    <property type="entry name" value="P-loop_NTPase"/>
</dbReference>
<dbReference type="SMART" id="SM00382">
    <property type="entry name" value="AAA"/>
    <property type="match status" value="1"/>
</dbReference>
<comment type="subunit">
    <text evidence="12">Component of the MCM2-7 complex.</text>
</comment>
<reference evidence="16" key="1">
    <citation type="submission" date="2021-01" db="EMBL/GenBank/DDBJ databases">
        <authorList>
            <person name="Corre E."/>
            <person name="Pelletier E."/>
            <person name="Niang G."/>
            <person name="Scheremetjew M."/>
            <person name="Finn R."/>
            <person name="Kale V."/>
            <person name="Holt S."/>
            <person name="Cochrane G."/>
            <person name="Meng A."/>
            <person name="Brown T."/>
            <person name="Cohen L."/>
        </authorList>
    </citation>
    <scope>NUCLEOTIDE SEQUENCE</scope>
    <source>
        <strain evidence="16">CCMP1320</strain>
    </source>
</reference>
<evidence type="ECO:0000256" key="11">
    <source>
        <dbReference type="RuleBase" id="RU004070"/>
    </source>
</evidence>
<dbReference type="InterPro" id="IPR003593">
    <property type="entry name" value="AAA+_ATPase"/>
</dbReference>
<dbReference type="Gene3D" id="3.40.50.300">
    <property type="entry name" value="P-loop containing nucleotide triphosphate hydrolases"/>
    <property type="match status" value="1"/>
</dbReference>
<evidence type="ECO:0000256" key="6">
    <source>
        <dbReference type="ARBA" id="ARBA00022806"/>
    </source>
</evidence>
<dbReference type="EMBL" id="HBIP01033037">
    <property type="protein sequence ID" value="CAE0505074.1"/>
    <property type="molecule type" value="Transcribed_RNA"/>
</dbReference>
<keyword evidence="8 11" id="KW-0238">DNA-binding</keyword>
<comment type="catalytic activity">
    <reaction evidence="10 12">
        <text>ATP + H2O = ADP + phosphate + H(+)</text>
        <dbReference type="Rhea" id="RHEA:13065"/>
        <dbReference type="ChEBI" id="CHEBI:15377"/>
        <dbReference type="ChEBI" id="CHEBI:15378"/>
        <dbReference type="ChEBI" id="CHEBI:30616"/>
        <dbReference type="ChEBI" id="CHEBI:43474"/>
        <dbReference type="ChEBI" id="CHEBI:456216"/>
        <dbReference type="EC" id="3.6.4.12"/>
    </reaction>
</comment>
<comment type="function">
    <text evidence="12">Acts as component of the MCM2-7 complex (MCM complex) which is the replicative helicase essential for 'once per cell cycle' DNA replication initiation and elongation in eukaryotic cells. The active ATPase sites in the MCM2-7 ring are formed through the interaction surfaces of two neighboring subunits such that a critical structure of a conserved arginine finger motif is provided in trans relative to the ATP-binding site of the Walker A box of the adjacent subunit. The six ATPase active sites, however, are likely to contribute differentially to the complex helicase activity.</text>
</comment>
<keyword evidence="4 11" id="KW-0547">Nucleotide-binding</keyword>
<feature type="compositionally biased region" description="Acidic residues" evidence="13">
    <location>
        <begin position="663"/>
        <end position="673"/>
    </location>
</feature>
<evidence type="ECO:0000256" key="13">
    <source>
        <dbReference type="SAM" id="MobiDB-lite"/>
    </source>
</evidence>
<evidence type="ECO:0000256" key="10">
    <source>
        <dbReference type="ARBA" id="ARBA00047995"/>
    </source>
</evidence>
<evidence type="ECO:0000256" key="5">
    <source>
        <dbReference type="ARBA" id="ARBA00022801"/>
    </source>
</evidence>
<dbReference type="AlphaFoldDB" id="A0A6S8P107"/>
<evidence type="ECO:0000256" key="8">
    <source>
        <dbReference type="ARBA" id="ARBA00023125"/>
    </source>
</evidence>
<evidence type="ECO:0000256" key="12">
    <source>
        <dbReference type="RuleBase" id="RU368061"/>
    </source>
</evidence>
<evidence type="ECO:0000256" key="1">
    <source>
        <dbReference type="ARBA" id="ARBA00004123"/>
    </source>
</evidence>
<dbReference type="Gene3D" id="2.20.28.10">
    <property type="match status" value="1"/>
</dbReference>
<dbReference type="GO" id="GO:0003697">
    <property type="term" value="F:single-stranded DNA binding"/>
    <property type="evidence" value="ECO:0007669"/>
    <property type="project" value="TreeGrafter"/>
</dbReference>
<accession>A0A6S8P107</accession>
<comment type="similarity">
    <text evidence="2 11">Belongs to the MCM family.</text>
</comment>
<name>A0A6S8P107_DUNTE</name>
<organism evidence="16">
    <name type="scientific">Dunaliella tertiolecta</name>
    <name type="common">Green alga</name>
    <dbReference type="NCBI Taxonomy" id="3047"/>
    <lineage>
        <taxon>Eukaryota</taxon>
        <taxon>Viridiplantae</taxon>
        <taxon>Chlorophyta</taxon>
        <taxon>core chlorophytes</taxon>
        <taxon>Chlorophyceae</taxon>
        <taxon>CS clade</taxon>
        <taxon>Chlamydomonadales</taxon>
        <taxon>Dunaliellaceae</taxon>
        <taxon>Dunaliella</taxon>
    </lineage>
</organism>
<dbReference type="InterPro" id="IPR001208">
    <property type="entry name" value="MCM_dom"/>
</dbReference>
<dbReference type="Gene3D" id="2.40.50.140">
    <property type="entry name" value="Nucleic acid-binding proteins"/>
    <property type="match status" value="1"/>
</dbReference>
<dbReference type="GO" id="GO:0042555">
    <property type="term" value="C:MCM complex"/>
    <property type="evidence" value="ECO:0007669"/>
    <property type="project" value="UniProtKB-UniRule"/>
</dbReference>
<dbReference type="PRINTS" id="PR01657">
    <property type="entry name" value="MCMFAMILY"/>
</dbReference>
<dbReference type="EMBL" id="HBIP01033030">
    <property type="protein sequence ID" value="CAE0505068.1"/>
    <property type="molecule type" value="Transcribed_RNA"/>
</dbReference>
<dbReference type="SMART" id="SM00350">
    <property type="entry name" value="MCM"/>
    <property type="match status" value="1"/>
</dbReference>
<keyword evidence="3 12" id="KW-0235">DNA replication</keyword>
<evidence type="ECO:0000256" key="7">
    <source>
        <dbReference type="ARBA" id="ARBA00022840"/>
    </source>
</evidence>
<dbReference type="GO" id="GO:0005524">
    <property type="term" value="F:ATP binding"/>
    <property type="evidence" value="ECO:0007669"/>
    <property type="project" value="UniProtKB-UniRule"/>
</dbReference>
<dbReference type="Gene3D" id="3.30.1640.10">
    <property type="entry name" value="mini-chromosome maintenance (MCM) complex, chain A, domain 1"/>
    <property type="match status" value="1"/>
</dbReference>
<dbReference type="InterPro" id="IPR041562">
    <property type="entry name" value="MCM_lid"/>
</dbReference>
<dbReference type="PROSITE" id="PS50051">
    <property type="entry name" value="MCM_2"/>
    <property type="match status" value="1"/>
</dbReference>
<dbReference type="PRINTS" id="PR01659">
    <property type="entry name" value="MCMPROTEIN3"/>
</dbReference>
<feature type="compositionally biased region" description="Basic and acidic residues" evidence="13">
    <location>
        <begin position="674"/>
        <end position="683"/>
    </location>
</feature>
<dbReference type="InterPro" id="IPR012340">
    <property type="entry name" value="NA-bd_OB-fold"/>
</dbReference>
<dbReference type="GO" id="GO:0016787">
    <property type="term" value="F:hydrolase activity"/>
    <property type="evidence" value="ECO:0007669"/>
    <property type="project" value="UniProtKB-KW"/>
</dbReference>
<dbReference type="GO" id="GO:0000727">
    <property type="term" value="P:double-strand break repair via break-induced replication"/>
    <property type="evidence" value="ECO:0007669"/>
    <property type="project" value="TreeGrafter"/>
</dbReference>
<dbReference type="GO" id="GO:0006271">
    <property type="term" value="P:DNA strand elongation involved in DNA replication"/>
    <property type="evidence" value="ECO:0007669"/>
    <property type="project" value="TreeGrafter"/>
</dbReference>
<dbReference type="Pfam" id="PF17855">
    <property type="entry name" value="MCM_lid"/>
    <property type="match status" value="1"/>
</dbReference>
<evidence type="ECO:0000256" key="3">
    <source>
        <dbReference type="ARBA" id="ARBA00022705"/>
    </source>
</evidence>
<dbReference type="EC" id="3.6.4.12" evidence="12"/>
<dbReference type="FunFam" id="2.20.28.10:FF:000008">
    <property type="entry name" value="DNA helicase"/>
    <property type="match status" value="1"/>
</dbReference>
<dbReference type="InterPro" id="IPR008046">
    <property type="entry name" value="Mcm3"/>
</dbReference>
<keyword evidence="5 12" id="KW-0378">Hydrolase</keyword>
<evidence type="ECO:0000256" key="4">
    <source>
        <dbReference type="ARBA" id="ARBA00022741"/>
    </source>
</evidence>
<dbReference type="Pfam" id="PF00493">
    <property type="entry name" value="MCM"/>
    <property type="match status" value="1"/>
</dbReference>
<protein>
    <recommendedName>
        <fullName evidence="12">DNA replication licensing factor MCM3</fullName>
        <ecNumber evidence="12">3.6.4.12</ecNumber>
    </recommendedName>
</protein>
<proteinExistence type="inferred from homology"/>
<keyword evidence="7 11" id="KW-0067">ATP-binding</keyword>
<dbReference type="SUPFAM" id="SSF50249">
    <property type="entry name" value="Nucleic acid-binding proteins"/>
    <property type="match status" value="1"/>
</dbReference>
<evidence type="ECO:0000256" key="9">
    <source>
        <dbReference type="ARBA" id="ARBA00023242"/>
    </source>
</evidence>
<feature type="domain" description="MCM C-terminal AAA(+) ATPase" evidence="14">
    <location>
        <begin position="304"/>
        <end position="510"/>
    </location>
</feature>
<evidence type="ECO:0000259" key="14">
    <source>
        <dbReference type="PROSITE" id="PS50051"/>
    </source>
</evidence>
<feature type="region of interest" description="Disordered" evidence="13">
    <location>
        <begin position="663"/>
        <end position="769"/>
    </location>
</feature>
<evidence type="ECO:0000313" key="17">
    <source>
        <dbReference type="EMBL" id="CAE0505074.1"/>
    </source>
</evidence>
<evidence type="ECO:0000313" key="15">
    <source>
        <dbReference type="EMBL" id="CAE0505068.1"/>
    </source>
</evidence>
<keyword evidence="6 12" id="KW-0347">Helicase</keyword>
<dbReference type="GO" id="GO:0017116">
    <property type="term" value="F:single-stranded DNA helicase activity"/>
    <property type="evidence" value="ECO:0007669"/>
    <property type="project" value="TreeGrafter"/>
</dbReference>
<gene>
    <name evidence="15" type="ORF">DTER00134_LOCUS20141</name>
    <name evidence="16" type="ORF">DTER00134_LOCUS20144</name>
    <name evidence="17" type="ORF">DTER00134_LOCUS20147</name>
</gene>
<dbReference type="PANTHER" id="PTHR11630">
    <property type="entry name" value="DNA REPLICATION LICENSING FACTOR MCM FAMILY MEMBER"/>
    <property type="match status" value="1"/>
</dbReference>
<dbReference type="Pfam" id="PF17207">
    <property type="entry name" value="MCM_OB"/>
    <property type="match status" value="1"/>
</dbReference>
<evidence type="ECO:0000313" key="16">
    <source>
        <dbReference type="EMBL" id="CAE0505071.1"/>
    </source>
</evidence>
<sequence>MQQQDSDARVQLKRRYGEFLDEQHGSWNLSDAVSKLYSNGDDGKPAQLLHRRLIIPEHHIRDKDPKLLQELLQSPSEHLLAFEDALKENLRSGRHDPGLLKLLGDHTDIHIGLKGDFGKHEVSPRELTSALLGKLVCVFGIVTKCSVVRPKVAKSVHYCEATKAFTTMEYRDVTALSGLPTSAVYPNKDSSGNHLTTEYGMCTYKDSQTITMQELPEIAPPGQLPHSADVILDEDLADSTKPGDRVCIIGVYKAVSSKVSGQVSGVCKAVVVGVSVHKLTKESQVKFTVDEAILIRKLAQRQDVLDLLSRSLAPSILGHDIIKQGLILQLFGGFEKNLSNGTHLRGDINCLLVGDPGVAKSQMLRACMNAAPHAVSTTGRGSSGVGLTAAVTTDSDTGDKRLEAGAMVLADRGLVCIDEFDKMSDQDRVAIHEVMEQQTVTIAKAGIHTSLNARCSVLAAANPLYGSYDKSISVTRNVNLPDSLLSRFDMLFVVLDCMNESQDRMVAKHVIAQHRFRPTGEDGKGASMQETIHDRRLSMDAESNAEPQIFMKHDTRLHGGSSKKEVLTSEYLRKFIIYVRRRYVREGVQIFIEDDAAQAIVDYYSELRRLSKDRALPVTARTLETIIRIATASCKIGMRFAINEADVAVARSILDHCLRNNVGEEDDLGDEEDGRAGGPRDDGMDGDDDNGGSARRGRRQTRRQQQADAQEDDGARPAPSSQRKRDRRGSSPGDQDGAGPSRQTKRQTTAAHARAMGLQATSTHSPQVLGGSLSEQQVAVVSDAIQSLIDEFQDKIPVDDLQHVLQGRGYQISEPALIEFLQHCHKNYDKPEFLGKLPAIMYSEEDKTFIVCV</sequence>
<dbReference type="GO" id="GO:1902975">
    <property type="term" value="P:mitotic DNA replication initiation"/>
    <property type="evidence" value="ECO:0007669"/>
    <property type="project" value="TreeGrafter"/>
</dbReference>
<dbReference type="EMBL" id="HBIP01033033">
    <property type="protein sequence ID" value="CAE0505071.1"/>
    <property type="molecule type" value="Transcribed_RNA"/>
</dbReference>
<comment type="subcellular location">
    <subcellularLocation>
        <location evidence="1 12">Nucleus</location>
    </subcellularLocation>
</comment>
<keyword evidence="9 12" id="KW-0539">Nucleus</keyword>
<evidence type="ECO:0000256" key="2">
    <source>
        <dbReference type="ARBA" id="ARBA00008010"/>
    </source>
</evidence>
<dbReference type="GO" id="GO:0005634">
    <property type="term" value="C:nucleus"/>
    <property type="evidence" value="ECO:0007669"/>
    <property type="project" value="UniProtKB-SubCell"/>
</dbReference>
<dbReference type="InterPro" id="IPR033762">
    <property type="entry name" value="MCM_OB"/>
</dbReference>
<dbReference type="SUPFAM" id="SSF52540">
    <property type="entry name" value="P-loop containing nucleoside triphosphate hydrolases"/>
    <property type="match status" value="1"/>
</dbReference>
<dbReference type="InterPro" id="IPR031327">
    <property type="entry name" value="MCM"/>
</dbReference>
<dbReference type="PANTHER" id="PTHR11630:SF46">
    <property type="entry name" value="DNA REPLICATION LICENSING FACTOR MCM3-RELATED"/>
    <property type="match status" value="1"/>
</dbReference>